<comment type="caution">
    <text evidence="2">The sequence shown here is derived from an EMBL/GenBank/DDBJ whole genome shotgun (WGS) entry which is preliminary data.</text>
</comment>
<feature type="region of interest" description="Disordered" evidence="1">
    <location>
        <begin position="203"/>
        <end position="244"/>
    </location>
</feature>
<reference evidence="2 3" key="1">
    <citation type="submission" date="2023-07" db="EMBL/GenBank/DDBJ databases">
        <title>Sequencing the genomes of 1000 actinobacteria strains.</title>
        <authorList>
            <person name="Klenk H.-P."/>
        </authorList>
    </citation>
    <scope>NUCLEOTIDE SEQUENCE [LARGE SCALE GENOMIC DNA]</scope>
    <source>
        <strain evidence="2 3">DSM 45805</strain>
    </source>
</reference>
<protein>
    <submittedName>
        <fullName evidence="2">Uncharacterized protein</fullName>
    </submittedName>
</protein>
<accession>A0ABU0F0P5</accession>
<evidence type="ECO:0000256" key="1">
    <source>
        <dbReference type="SAM" id="MobiDB-lite"/>
    </source>
</evidence>
<evidence type="ECO:0000313" key="3">
    <source>
        <dbReference type="Proteomes" id="UP001229651"/>
    </source>
</evidence>
<organism evidence="2 3">
    <name type="scientific">Amycolatopsis thermophila</name>
    <dbReference type="NCBI Taxonomy" id="206084"/>
    <lineage>
        <taxon>Bacteria</taxon>
        <taxon>Bacillati</taxon>
        <taxon>Actinomycetota</taxon>
        <taxon>Actinomycetes</taxon>
        <taxon>Pseudonocardiales</taxon>
        <taxon>Pseudonocardiaceae</taxon>
        <taxon>Amycolatopsis</taxon>
    </lineage>
</organism>
<sequence>MARRLRSGAGARAGLPGRLCRLGPRSGLSLRGRSARLGSPRGSVCPARSAGSARQWAQPARPGVPGRRVRSREDAGRSWAAAARRAGRSGGARCRGLGGRAGLGGLRLGGRPASVVCPVDPPGSARAGAQSVRPASLARPVQRAQPGRPSVPGKLGRWRDDAGRSRRCPLPRARRLCRIRWVAPGGLPGFGGLPGLPSRSARLGPRRGSVCPAGSAGPAEPTGRAEPAQRAGQAGSVVRRRRLV</sequence>
<evidence type="ECO:0000313" key="2">
    <source>
        <dbReference type="EMBL" id="MDQ0381138.1"/>
    </source>
</evidence>
<dbReference type="EMBL" id="JAUSUT010000001">
    <property type="protein sequence ID" value="MDQ0381138.1"/>
    <property type="molecule type" value="Genomic_DNA"/>
</dbReference>
<gene>
    <name evidence="2" type="ORF">FB470_005132</name>
</gene>
<dbReference type="Proteomes" id="UP001229651">
    <property type="component" value="Unassembled WGS sequence"/>
</dbReference>
<keyword evidence="3" id="KW-1185">Reference proteome</keyword>
<name>A0ABU0F0P5_9PSEU</name>
<feature type="region of interest" description="Disordered" evidence="1">
    <location>
        <begin position="125"/>
        <end position="163"/>
    </location>
</feature>
<feature type="region of interest" description="Disordered" evidence="1">
    <location>
        <begin position="30"/>
        <end position="77"/>
    </location>
</feature>
<feature type="compositionally biased region" description="Low complexity" evidence="1">
    <location>
        <begin position="30"/>
        <end position="43"/>
    </location>
</feature>
<proteinExistence type="predicted"/>